<reference evidence="4" key="3">
    <citation type="submission" date="2018-08" db="UniProtKB">
        <authorList>
            <consortium name="EnsemblPlants"/>
        </authorList>
    </citation>
    <scope>IDENTIFICATION</scope>
    <source>
        <strain evidence="4">cv. Bd21</strain>
    </source>
</reference>
<keyword evidence="2" id="KW-0732">Signal</keyword>
<evidence type="ECO:0000313" key="4">
    <source>
        <dbReference type="EnsemblPlants" id="PNT69672"/>
    </source>
</evidence>
<keyword evidence="5" id="KW-1185">Reference proteome</keyword>
<evidence type="ECO:0000313" key="3">
    <source>
        <dbReference type="EMBL" id="PNT69672.1"/>
    </source>
</evidence>
<feature type="region of interest" description="Disordered" evidence="1">
    <location>
        <begin position="35"/>
        <end position="57"/>
    </location>
</feature>
<dbReference type="Gramene" id="PNT69672">
    <property type="protein sequence ID" value="PNT69672"/>
    <property type="gene ID" value="BRADI_3g59835v3"/>
</dbReference>
<protein>
    <submittedName>
        <fullName evidence="3 4">Uncharacterized protein</fullName>
    </submittedName>
</protein>
<reference evidence="3 4" key="1">
    <citation type="journal article" date="2010" name="Nature">
        <title>Genome sequencing and analysis of the model grass Brachypodium distachyon.</title>
        <authorList>
            <consortium name="International Brachypodium Initiative"/>
        </authorList>
    </citation>
    <scope>NUCLEOTIDE SEQUENCE [LARGE SCALE GENOMIC DNA]</scope>
    <source>
        <strain evidence="3 4">Bd21</strain>
    </source>
</reference>
<feature type="chain" id="PRO_5033312223" evidence="2">
    <location>
        <begin position="30"/>
        <end position="91"/>
    </location>
</feature>
<evidence type="ECO:0000313" key="5">
    <source>
        <dbReference type="Proteomes" id="UP000008810"/>
    </source>
</evidence>
<feature type="compositionally biased region" description="Polar residues" evidence="1">
    <location>
        <begin position="40"/>
        <end position="57"/>
    </location>
</feature>
<dbReference type="InParanoid" id="A0A2K2D5W3"/>
<accession>A0A2K2D5W3</accession>
<dbReference type="EMBL" id="CM000882">
    <property type="protein sequence ID" value="PNT69672.1"/>
    <property type="molecule type" value="Genomic_DNA"/>
</dbReference>
<sequence length="91" mass="9874">MSRMAGKKLVVAMLLVLVATSGLWARAAARPLQGDLQAGEPSSSGGSVNIVQLPSSPESHQWRVQMLPPFEEKYKPPCRDTHDQNNHCPPA</sequence>
<evidence type="ECO:0000256" key="2">
    <source>
        <dbReference type="SAM" id="SignalP"/>
    </source>
</evidence>
<dbReference type="Proteomes" id="UP000008810">
    <property type="component" value="Chromosome 3"/>
</dbReference>
<organism evidence="3">
    <name type="scientific">Brachypodium distachyon</name>
    <name type="common">Purple false brome</name>
    <name type="synonym">Trachynia distachya</name>
    <dbReference type="NCBI Taxonomy" id="15368"/>
    <lineage>
        <taxon>Eukaryota</taxon>
        <taxon>Viridiplantae</taxon>
        <taxon>Streptophyta</taxon>
        <taxon>Embryophyta</taxon>
        <taxon>Tracheophyta</taxon>
        <taxon>Spermatophyta</taxon>
        <taxon>Magnoliopsida</taxon>
        <taxon>Liliopsida</taxon>
        <taxon>Poales</taxon>
        <taxon>Poaceae</taxon>
        <taxon>BOP clade</taxon>
        <taxon>Pooideae</taxon>
        <taxon>Stipodae</taxon>
        <taxon>Brachypodieae</taxon>
        <taxon>Brachypodium</taxon>
    </lineage>
</organism>
<evidence type="ECO:0000256" key="1">
    <source>
        <dbReference type="SAM" id="MobiDB-lite"/>
    </source>
</evidence>
<gene>
    <name evidence="3" type="ORF">BRADI_3g59835v3</name>
</gene>
<dbReference type="FunCoup" id="A0A2K2D5W3">
    <property type="interactions" value="252"/>
</dbReference>
<name>A0A2K2D5W3_BRADI</name>
<dbReference type="EnsemblPlants" id="PNT69672">
    <property type="protein sequence ID" value="PNT69672"/>
    <property type="gene ID" value="BRADI_3g59835v3"/>
</dbReference>
<feature type="signal peptide" evidence="2">
    <location>
        <begin position="1"/>
        <end position="29"/>
    </location>
</feature>
<reference evidence="3" key="2">
    <citation type="submission" date="2017-06" db="EMBL/GenBank/DDBJ databases">
        <title>WGS assembly of Brachypodium distachyon.</title>
        <authorList>
            <consortium name="The International Brachypodium Initiative"/>
            <person name="Lucas S."/>
            <person name="Harmon-Smith M."/>
            <person name="Lail K."/>
            <person name="Tice H."/>
            <person name="Grimwood J."/>
            <person name="Bruce D."/>
            <person name="Barry K."/>
            <person name="Shu S."/>
            <person name="Lindquist E."/>
            <person name="Wang M."/>
            <person name="Pitluck S."/>
            <person name="Vogel J.P."/>
            <person name="Garvin D.F."/>
            <person name="Mockler T.C."/>
            <person name="Schmutz J."/>
            <person name="Rokhsar D."/>
            <person name="Bevan M.W."/>
        </authorList>
    </citation>
    <scope>NUCLEOTIDE SEQUENCE</scope>
    <source>
        <strain evidence="3">Bd21</strain>
    </source>
</reference>
<dbReference type="AlphaFoldDB" id="A0A2K2D5W3"/>
<proteinExistence type="predicted"/>